<dbReference type="Proteomes" id="UP000228867">
    <property type="component" value="Unassembled WGS sequence"/>
</dbReference>
<sequence length="436" mass="48406">MKLSKIQLIVIGIAGLAVLILILMLLGIIPGLKAGPGGGVQNVTAKLKFWTFDASAEFYTNVINNFKKNYPNVSFEQRNFTDPDDYESAVIDALATGQGPDIFMVKNLTVPKNAGLIFPLPPKKFPLASLRQLFPQIVEQNFAPSGKIYGLPLSIDTLALIYNRDLFNQSAIVSPPTTWEEFQNLIPKLAKINPGRQIIQAAAAIGGSEKSISRAGDLLSTLMLQDGTQMVNQTFEAATFASEDGLRALNFYAQFTNAAGPYYTWSDYFTNNSLDAFSQGKVAMIFNYADSLSYLKSRNAFLNIAVSPIPQPSQAVKKATFSRYWAYTVSRQSRYPNIAWSFILNLTTNADKARNYIEQAQKPPALNVLINKYLNDPDLGIFSRQTLIARSWPQIDDKKVSDIFSQMIEMTISGRLKPEEALAQAQDQVSRLIIQR</sequence>
<dbReference type="SUPFAM" id="SSF53850">
    <property type="entry name" value="Periplasmic binding protein-like II"/>
    <property type="match status" value="1"/>
</dbReference>
<keyword evidence="2" id="KW-0813">Transport</keyword>
<evidence type="ECO:0000256" key="2">
    <source>
        <dbReference type="ARBA" id="ARBA00022448"/>
    </source>
</evidence>
<organism evidence="4 5">
    <name type="scientific">Candidatus Jorgensenbacteria bacterium CG11_big_fil_rev_8_21_14_0_20_38_23</name>
    <dbReference type="NCBI Taxonomy" id="1974594"/>
    <lineage>
        <taxon>Bacteria</taxon>
        <taxon>Candidatus Joergenseniibacteriota</taxon>
    </lineage>
</organism>
<dbReference type="GO" id="GO:0042956">
    <property type="term" value="P:maltodextrin transmembrane transport"/>
    <property type="evidence" value="ECO:0007669"/>
    <property type="project" value="TreeGrafter"/>
</dbReference>
<evidence type="ECO:0008006" key="6">
    <source>
        <dbReference type="Google" id="ProtNLM"/>
    </source>
</evidence>
<proteinExistence type="inferred from homology"/>
<dbReference type="GO" id="GO:0055052">
    <property type="term" value="C:ATP-binding cassette (ABC) transporter complex, substrate-binding subunit-containing"/>
    <property type="evidence" value="ECO:0007669"/>
    <property type="project" value="TreeGrafter"/>
</dbReference>
<dbReference type="AlphaFoldDB" id="A0A2H0NCX5"/>
<comment type="similarity">
    <text evidence="1">Belongs to the bacterial solute-binding protein 1 family.</text>
</comment>
<keyword evidence="3" id="KW-0732">Signal</keyword>
<dbReference type="PANTHER" id="PTHR30061">
    <property type="entry name" value="MALTOSE-BINDING PERIPLASMIC PROTEIN"/>
    <property type="match status" value="1"/>
</dbReference>
<gene>
    <name evidence="4" type="ORF">COV54_02265</name>
</gene>
<comment type="caution">
    <text evidence="4">The sequence shown here is derived from an EMBL/GenBank/DDBJ whole genome shotgun (WGS) entry which is preliminary data.</text>
</comment>
<reference evidence="4 5" key="1">
    <citation type="submission" date="2017-09" db="EMBL/GenBank/DDBJ databases">
        <title>Depth-based differentiation of microbial function through sediment-hosted aquifers and enrichment of novel symbionts in the deep terrestrial subsurface.</title>
        <authorList>
            <person name="Probst A.J."/>
            <person name="Ladd B."/>
            <person name="Jarett J.K."/>
            <person name="Geller-Mcgrath D.E."/>
            <person name="Sieber C.M."/>
            <person name="Emerson J.B."/>
            <person name="Anantharaman K."/>
            <person name="Thomas B.C."/>
            <person name="Malmstrom R."/>
            <person name="Stieglmeier M."/>
            <person name="Klingl A."/>
            <person name="Woyke T."/>
            <person name="Ryan C.M."/>
            <person name="Banfield J.F."/>
        </authorList>
    </citation>
    <scope>NUCLEOTIDE SEQUENCE [LARGE SCALE GENOMIC DNA]</scope>
    <source>
        <strain evidence="4">CG11_big_fil_rev_8_21_14_0_20_38_23</strain>
    </source>
</reference>
<dbReference type="PANTHER" id="PTHR30061:SF50">
    <property type="entry name" value="MALTOSE_MALTODEXTRIN-BINDING PERIPLASMIC PROTEIN"/>
    <property type="match status" value="1"/>
</dbReference>
<evidence type="ECO:0000313" key="5">
    <source>
        <dbReference type="Proteomes" id="UP000228867"/>
    </source>
</evidence>
<evidence type="ECO:0000256" key="1">
    <source>
        <dbReference type="ARBA" id="ARBA00008520"/>
    </source>
</evidence>
<evidence type="ECO:0000256" key="3">
    <source>
        <dbReference type="ARBA" id="ARBA00022729"/>
    </source>
</evidence>
<dbReference type="GO" id="GO:0015768">
    <property type="term" value="P:maltose transport"/>
    <property type="evidence" value="ECO:0007669"/>
    <property type="project" value="TreeGrafter"/>
</dbReference>
<dbReference type="InterPro" id="IPR006059">
    <property type="entry name" value="SBP"/>
</dbReference>
<dbReference type="GO" id="GO:1901982">
    <property type="term" value="F:maltose binding"/>
    <property type="evidence" value="ECO:0007669"/>
    <property type="project" value="TreeGrafter"/>
</dbReference>
<evidence type="ECO:0000313" key="4">
    <source>
        <dbReference type="EMBL" id="PIR06748.1"/>
    </source>
</evidence>
<dbReference type="Pfam" id="PF13416">
    <property type="entry name" value="SBP_bac_8"/>
    <property type="match status" value="1"/>
</dbReference>
<accession>A0A2H0NCX5</accession>
<name>A0A2H0NCX5_9BACT</name>
<dbReference type="Gene3D" id="3.40.190.10">
    <property type="entry name" value="Periplasmic binding protein-like II"/>
    <property type="match status" value="1"/>
</dbReference>
<dbReference type="EMBL" id="PCWR01000049">
    <property type="protein sequence ID" value="PIR06748.1"/>
    <property type="molecule type" value="Genomic_DNA"/>
</dbReference>
<protein>
    <recommendedName>
        <fullName evidence="6">Sugar ABC transporter substrate-binding protein</fullName>
    </recommendedName>
</protein>